<dbReference type="EC" id="2.1.1.77" evidence="7"/>
<reference evidence="8 9" key="1">
    <citation type="journal article" date="2011" name="J. Bacteriol.">
        <title>Genome sequence of the mercury-methylating and pleomorphic Desulfovibrio africanus Strain Walvis Bay.</title>
        <authorList>
            <person name="Brown S.D."/>
            <person name="Wall J.D."/>
            <person name="Kucken A.M."/>
            <person name="Gilmour C.C."/>
            <person name="Podar M."/>
            <person name="Brandt C.C."/>
            <person name="Teshima H."/>
            <person name="Detter J.C."/>
            <person name="Han C.S."/>
            <person name="Land M.L."/>
            <person name="Lucas S."/>
            <person name="Han J."/>
            <person name="Pennacchio L."/>
            <person name="Nolan M."/>
            <person name="Pitluck S."/>
            <person name="Woyke T."/>
            <person name="Goodwin L."/>
            <person name="Palumbo A.V."/>
            <person name="Elias D.A."/>
        </authorList>
    </citation>
    <scope>NUCLEOTIDE SEQUENCE [LARGE SCALE GENOMIC DNA]</scope>
    <source>
        <strain evidence="8 9">Walvis Bay</strain>
    </source>
</reference>
<evidence type="ECO:0000256" key="7">
    <source>
        <dbReference type="HAMAP-Rule" id="MF_00090"/>
    </source>
</evidence>
<dbReference type="RefSeq" id="WP_014261058.1">
    <property type="nucleotide sequence ID" value="NC_016629.1"/>
</dbReference>
<evidence type="ECO:0000313" key="8">
    <source>
        <dbReference type="EMBL" id="EGJ51420.1"/>
    </source>
</evidence>
<evidence type="ECO:0000256" key="4">
    <source>
        <dbReference type="ARBA" id="ARBA00022603"/>
    </source>
</evidence>
<dbReference type="STRING" id="690850.Desaf_3123"/>
<dbReference type="GO" id="GO:0005737">
    <property type="term" value="C:cytoplasm"/>
    <property type="evidence" value="ECO:0007669"/>
    <property type="project" value="UniProtKB-SubCell"/>
</dbReference>
<accession>F3Z312</accession>
<protein>
    <recommendedName>
        <fullName evidence="7">Protein-L-isoaspartate O-methyltransferase</fullName>
        <ecNumber evidence="7">2.1.1.77</ecNumber>
    </recommendedName>
    <alternativeName>
        <fullName evidence="7">L-isoaspartyl protein carboxyl methyltransferase</fullName>
    </alternativeName>
    <alternativeName>
        <fullName evidence="7">Protein L-isoaspartyl methyltransferase</fullName>
    </alternativeName>
    <alternativeName>
        <fullName evidence="7">Protein-beta-aspartate methyltransferase</fullName>
        <shortName evidence="7">PIMT</shortName>
    </alternativeName>
</protein>
<gene>
    <name evidence="7" type="primary">pcm</name>
    <name evidence="8" type="ORF">Desaf_3123</name>
</gene>
<keyword evidence="6 7" id="KW-0949">S-adenosyl-L-methionine</keyword>
<feature type="active site" evidence="7">
    <location>
        <position position="62"/>
    </location>
</feature>
<dbReference type="KEGG" id="daf:Desaf_3123"/>
<dbReference type="Proteomes" id="UP000007844">
    <property type="component" value="Chromosome"/>
</dbReference>
<dbReference type="eggNOG" id="COG2518">
    <property type="taxonomic scope" value="Bacteria"/>
</dbReference>
<dbReference type="PANTHER" id="PTHR11579:SF0">
    <property type="entry name" value="PROTEIN-L-ISOASPARTATE(D-ASPARTATE) O-METHYLTRANSFERASE"/>
    <property type="match status" value="1"/>
</dbReference>
<dbReference type="EMBL" id="CP003221">
    <property type="protein sequence ID" value="EGJ51420.1"/>
    <property type="molecule type" value="Genomic_DNA"/>
</dbReference>
<comment type="subcellular location">
    <subcellularLocation>
        <location evidence="1 7">Cytoplasm</location>
    </subcellularLocation>
</comment>
<sequence>MIDPKYRRERMVREQLEARGIRDQDVLRAMRTVPRHLFVQEALASQAYDDRPQPIGHGQTISQPYIVAFMTELLQVKPGMKVLEIGTGSGYQAAVLSEMGATVHTIERVRELYDAARKLLLQDLKYGRIKLRLDDGTLGWPQDAPFDRILVTAGGPEVPKPLTEQLAEGGRLLIPVGERRRNQELVLITKEKGELREERKGGVLFVDLVGQYGW</sequence>
<keyword evidence="3 7" id="KW-0963">Cytoplasm</keyword>
<comment type="similarity">
    <text evidence="2 7">Belongs to the methyltransferase superfamily. L-isoaspartyl/D-aspartyl protein methyltransferase family.</text>
</comment>
<name>F3Z312_DESAF</name>
<dbReference type="GO" id="GO:0032259">
    <property type="term" value="P:methylation"/>
    <property type="evidence" value="ECO:0007669"/>
    <property type="project" value="UniProtKB-KW"/>
</dbReference>
<dbReference type="InterPro" id="IPR000682">
    <property type="entry name" value="PCMT"/>
</dbReference>
<proteinExistence type="inferred from homology"/>
<keyword evidence="9" id="KW-1185">Reference proteome</keyword>
<dbReference type="PROSITE" id="PS01279">
    <property type="entry name" value="PCMT"/>
    <property type="match status" value="1"/>
</dbReference>
<evidence type="ECO:0000313" key="9">
    <source>
        <dbReference type="Proteomes" id="UP000007844"/>
    </source>
</evidence>
<dbReference type="HAMAP" id="MF_00090">
    <property type="entry name" value="PIMT"/>
    <property type="match status" value="1"/>
</dbReference>
<evidence type="ECO:0000256" key="2">
    <source>
        <dbReference type="ARBA" id="ARBA00005369"/>
    </source>
</evidence>
<comment type="function">
    <text evidence="7">Catalyzes the methyl esterification of L-isoaspartyl residues in peptides and proteins that result from spontaneous decomposition of normal L-aspartyl and L-asparaginyl residues. It plays a role in the repair and/or degradation of damaged proteins.</text>
</comment>
<dbReference type="HOGENOM" id="CLU_055432_2_0_7"/>
<dbReference type="NCBIfam" id="NF001453">
    <property type="entry name" value="PRK00312.1"/>
    <property type="match status" value="1"/>
</dbReference>
<keyword evidence="4 7" id="KW-0489">Methyltransferase</keyword>
<evidence type="ECO:0000256" key="3">
    <source>
        <dbReference type="ARBA" id="ARBA00022490"/>
    </source>
</evidence>
<dbReference type="FunFam" id="3.40.50.150:FF:000010">
    <property type="entry name" value="Protein-L-isoaspartate O-methyltransferase"/>
    <property type="match status" value="1"/>
</dbReference>
<evidence type="ECO:0000256" key="1">
    <source>
        <dbReference type="ARBA" id="ARBA00004496"/>
    </source>
</evidence>
<organism evidence="8 9">
    <name type="scientific">Desulfocurvibacter africanus subsp. africanus str. Walvis Bay</name>
    <dbReference type="NCBI Taxonomy" id="690850"/>
    <lineage>
        <taxon>Bacteria</taxon>
        <taxon>Pseudomonadati</taxon>
        <taxon>Thermodesulfobacteriota</taxon>
        <taxon>Desulfovibrionia</taxon>
        <taxon>Desulfovibrionales</taxon>
        <taxon>Desulfovibrionaceae</taxon>
        <taxon>Desulfocurvibacter</taxon>
    </lineage>
</organism>
<dbReference type="InterPro" id="IPR029063">
    <property type="entry name" value="SAM-dependent_MTases_sf"/>
</dbReference>
<dbReference type="Gene3D" id="3.40.50.150">
    <property type="entry name" value="Vaccinia Virus protein VP39"/>
    <property type="match status" value="1"/>
</dbReference>
<evidence type="ECO:0000256" key="6">
    <source>
        <dbReference type="ARBA" id="ARBA00022691"/>
    </source>
</evidence>
<dbReference type="AlphaFoldDB" id="F3Z312"/>
<keyword evidence="5 7" id="KW-0808">Transferase</keyword>
<dbReference type="SUPFAM" id="SSF53335">
    <property type="entry name" value="S-adenosyl-L-methionine-dependent methyltransferases"/>
    <property type="match status" value="1"/>
</dbReference>
<dbReference type="GO" id="GO:0030091">
    <property type="term" value="P:protein repair"/>
    <property type="evidence" value="ECO:0007669"/>
    <property type="project" value="UniProtKB-UniRule"/>
</dbReference>
<dbReference type="PANTHER" id="PTHR11579">
    <property type="entry name" value="PROTEIN-L-ISOASPARTATE O-METHYLTRANSFERASE"/>
    <property type="match status" value="1"/>
</dbReference>
<dbReference type="GO" id="GO:0004719">
    <property type="term" value="F:protein-L-isoaspartate (D-aspartate) O-methyltransferase activity"/>
    <property type="evidence" value="ECO:0007669"/>
    <property type="project" value="UniProtKB-UniRule"/>
</dbReference>
<comment type="catalytic activity">
    <reaction evidence="7">
        <text>[protein]-L-isoaspartate + S-adenosyl-L-methionine = [protein]-L-isoaspartate alpha-methyl ester + S-adenosyl-L-homocysteine</text>
        <dbReference type="Rhea" id="RHEA:12705"/>
        <dbReference type="Rhea" id="RHEA-COMP:12143"/>
        <dbReference type="Rhea" id="RHEA-COMP:12144"/>
        <dbReference type="ChEBI" id="CHEBI:57856"/>
        <dbReference type="ChEBI" id="CHEBI:59789"/>
        <dbReference type="ChEBI" id="CHEBI:90596"/>
        <dbReference type="ChEBI" id="CHEBI:90598"/>
        <dbReference type="EC" id="2.1.1.77"/>
    </reaction>
</comment>
<dbReference type="NCBIfam" id="TIGR00080">
    <property type="entry name" value="pimt"/>
    <property type="match status" value="1"/>
</dbReference>
<dbReference type="Pfam" id="PF01135">
    <property type="entry name" value="PCMT"/>
    <property type="match status" value="1"/>
</dbReference>
<evidence type="ECO:0000256" key="5">
    <source>
        <dbReference type="ARBA" id="ARBA00022679"/>
    </source>
</evidence>
<dbReference type="CDD" id="cd02440">
    <property type="entry name" value="AdoMet_MTases"/>
    <property type="match status" value="1"/>
</dbReference>